<protein>
    <recommendedName>
        <fullName evidence="4">Restriction endonuclease</fullName>
    </recommendedName>
</protein>
<evidence type="ECO:0000313" key="3">
    <source>
        <dbReference type="Proteomes" id="UP001362999"/>
    </source>
</evidence>
<gene>
    <name evidence="2" type="ORF">R3P38DRAFT_2854137</name>
</gene>
<sequence length="576" mass="65675">FRAVANSASRLCENIRFDWRLDRPTHGDFKSGMHRVAEWVRHAGSHQILWFTTTAFRKCRATSVSVQSVASEFSAPRTPTESTTARTNSDSSLDDIYNSAIESLAYYTADRGIRFLSRLRYPEATFGAEGTEINHHLALYDELTRFQWFPPEAHFPSLVGVLRKYEDALLKDIQSRVDDSLPPPFILKTEHQTIIAQRIFTLFYTSAGAEILRGRSEGISDGFKGRHDWDALLLSFYVANERNLASHNVLFERTIHHPKNQLVEEMDGEKLAKAVWDERAWSSRFYFYASEEAHDQARSVKPSLGSRSGLYIQAQLAYTQAIKLWDSYLDDCGVDDNKQVPLQPLLRDRSWHEPATGICDAFCFFAISSPMGSDGPTWRALEFVTCSKADVPTKLKLPEFETALFKGEMLLPYFTVEYKRQNDTAGKALDRGRLDFMALISYYAALDILDFPFYVLVTNGWNGAILMGWKSTQFERIYIIERNVVQVDISTPIGAYQFAVFLLRLREKQEDLEAKVKAKLADADFDFVKFQEWRKEWQADRLDKEWELAEAAKAKAKKEAAANEAAAKEAEASAVS</sequence>
<reference evidence="2 3" key="1">
    <citation type="journal article" date="2024" name="J Genomics">
        <title>Draft genome sequencing and assembly of Favolaschia claudopus CIRM-BRFM 2984 isolated from oak limbs.</title>
        <authorList>
            <person name="Navarro D."/>
            <person name="Drula E."/>
            <person name="Chaduli D."/>
            <person name="Cazenave R."/>
            <person name="Ahrendt S."/>
            <person name="Wang J."/>
            <person name="Lipzen A."/>
            <person name="Daum C."/>
            <person name="Barry K."/>
            <person name="Grigoriev I.V."/>
            <person name="Favel A."/>
            <person name="Rosso M.N."/>
            <person name="Martin F."/>
        </authorList>
    </citation>
    <scope>NUCLEOTIDE SEQUENCE [LARGE SCALE GENOMIC DNA]</scope>
    <source>
        <strain evidence="2 3">CIRM-BRFM 2984</strain>
    </source>
</reference>
<evidence type="ECO:0000313" key="2">
    <source>
        <dbReference type="EMBL" id="KAK7054039.1"/>
    </source>
</evidence>
<keyword evidence="3" id="KW-1185">Reference proteome</keyword>
<evidence type="ECO:0008006" key="4">
    <source>
        <dbReference type="Google" id="ProtNLM"/>
    </source>
</evidence>
<dbReference type="AlphaFoldDB" id="A0AAW0DR17"/>
<dbReference type="Proteomes" id="UP001362999">
    <property type="component" value="Unassembled WGS sequence"/>
</dbReference>
<evidence type="ECO:0000256" key="1">
    <source>
        <dbReference type="SAM" id="Coils"/>
    </source>
</evidence>
<accession>A0AAW0DR17</accession>
<comment type="caution">
    <text evidence="2">The sequence shown here is derived from an EMBL/GenBank/DDBJ whole genome shotgun (WGS) entry which is preliminary data.</text>
</comment>
<keyword evidence="1" id="KW-0175">Coiled coil</keyword>
<proteinExistence type="predicted"/>
<feature type="non-terminal residue" evidence="2">
    <location>
        <position position="1"/>
    </location>
</feature>
<feature type="coiled-coil region" evidence="1">
    <location>
        <begin position="502"/>
        <end position="573"/>
    </location>
</feature>
<dbReference type="EMBL" id="JAWWNJ010000006">
    <property type="protein sequence ID" value="KAK7054039.1"/>
    <property type="molecule type" value="Genomic_DNA"/>
</dbReference>
<name>A0AAW0DR17_9AGAR</name>
<organism evidence="2 3">
    <name type="scientific">Favolaschia claudopus</name>
    <dbReference type="NCBI Taxonomy" id="2862362"/>
    <lineage>
        <taxon>Eukaryota</taxon>
        <taxon>Fungi</taxon>
        <taxon>Dikarya</taxon>
        <taxon>Basidiomycota</taxon>
        <taxon>Agaricomycotina</taxon>
        <taxon>Agaricomycetes</taxon>
        <taxon>Agaricomycetidae</taxon>
        <taxon>Agaricales</taxon>
        <taxon>Marasmiineae</taxon>
        <taxon>Mycenaceae</taxon>
        <taxon>Favolaschia</taxon>
    </lineage>
</organism>